<dbReference type="OrthoDB" id="2162994at2759"/>
<evidence type="ECO:0000259" key="3">
    <source>
        <dbReference type="PROSITE" id="PS50114"/>
    </source>
</evidence>
<feature type="compositionally biased region" description="Polar residues" evidence="2">
    <location>
        <begin position="591"/>
        <end position="615"/>
    </location>
</feature>
<feature type="compositionally biased region" description="Basic residues" evidence="2">
    <location>
        <begin position="381"/>
        <end position="391"/>
    </location>
</feature>
<feature type="compositionally biased region" description="Low complexity" evidence="2">
    <location>
        <begin position="696"/>
        <end position="724"/>
    </location>
</feature>
<dbReference type="GO" id="GO:0043565">
    <property type="term" value="F:sequence-specific DNA binding"/>
    <property type="evidence" value="ECO:0007669"/>
    <property type="project" value="InterPro"/>
</dbReference>
<gene>
    <name evidence="4" type="ORF">INT45_013126</name>
</gene>
<dbReference type="SMART" id="SM00401">
    <property type="entry name" value="ZnF_GATA"/>
    <property type="match status" value="1"/>
</dbReference>
<dbReference type="SUPFAM" id="SSF57716">
    <property type="entry name" value="Glucocorticoid receptor-like (DNA-binding domain)"/>
    <property type="match status" value="1"/>
</dbReference>
<dbReference type="GO" id="GO:0005730">
    <property type="term" value="C:nucleolus"/>
    <property type="evidence" value="ECO:0007669"/>
    <property type="project" value="TreeGrafter"/>
</dbReference>
<evidence type="ECO:0000313" key="4">
    <source>
        <dbReference type="EMBL" id="KAG2222762.1"/>
    </source>
</evidence>
<organism evidence="4 5">
    <name type="scientific">Circinella minor</name>
    <dbReference type="NCBI Taxonomy" id="1195481"/>
    <lineage>
        <taxon>Eukaryota</taxon>
        <taxon>Fungi</taxon>
        <taxon>Fungi incertae sedis</taxon>
        <taxon>Mucoromycota</taxon>
        <taxon>Mucoromycotina</taxon>
        <taxon>Mucoromycetes</taxon>
        <taxon>Mucorales</taxon>
        <taxon>Lichtheimiaceae</taxon>
        <taxon>Circinella</taxon>
    </lineage>
</organism>
<proteinExistence type="predicted"/>
<accession>A0A8H7S6S7</accession>
<dbReference type="Proteomes" id="UP000646827">
    <property type="component" value="Unassembled WGS sequence"/>
</dbReference>
<keyword evidence="1" id="KW-0862">Zinc</keyword>
<reference evidence="4 5" key="1">
    <citation type="submission" date="2020-12" db="EMBL/GenBank/DDBJ databases">
        <title>Metabolic potential, ecology and presence of endohyphal bacteria is reflected in genomic diversity of Mucoromycotina.</title>
        <authorList>
            <person name="Muszewska A."/>
            <person name="Okrasinska A."/>
            <person name="Steczkiewicz K."/>
            <person name="Drgas O."/>
            <person name="Orlowska M."/>
            <person name="Perlinska-Lenart U."/>
            <person name="Aleksandrzak-Piekarczyk T."/>
            <person name="Szatraj K."/>
            <person name="Zielenkiewicz U."/>
            <person name="Pilsyk S."/>
            <person name="Malc E."/>
            <person name="Mieczkowski P."/>
            <person name="Kruszewska J.S."/>
            <person name="Biernat P."/>
            <person name="Pawlowska J."/>
        </authorList>
    </citation>
    <scope>NUCLEOTIDE SEQUENCE [LARGE SCALE GENOMIC DNA]</scope>
    <source>
        <strain evidence="4 5">CBS 142.35</strain>
    </source>
</reference>
<dbReference type="PROSITE" id="PS50114">
    <property type="entry name" value="GATA_ZN_FINGER_2"/>
    <property type="match status" value="1"/>
</dbReference>
<dbReference type="GO" id="GO:0005654">
    <property type="term" value="C:nucleoplasm"/>
    <property type="evidence" value="ECO:0007669"/>
    <property type="project" value="TreeGrafter"/>
</dbReference>
<dbReference type="GO" id="GO:0006355">
    <property type="term" value="P:regulation of DNA-templated transcription"/>
    <property type="evidence" value="ECO:0007669"/>
    <property type="project" value="InterPro"/>
</dbReference>
<comment type="caution">
    <text evidence="4">The sequence shown here is derived from an EMBL/GenBank/DDBJ whole genome shotgun (WGS) entry which is preliminary data.</text>
</comment>
<dbReference type="InterPro" id="IPR013088">
    <property type="entry name" value="Znf_NHR/GATA"/>
</dbReference>
<feature type="domain" description="GATA-type" evidence="3">
    <location>
        <begin position="482"/>
        <end position="533"/>
    </location>
</feature>
<keyword evidence="1" id="KW-0863">Zinc-finger</keyword>
<feature type="compositionally biased region" description="Low complexity" evidence="2">
    <location>
        <begin position="522"/>
        <end position="538"/>
    </location>
</feature>
<feature type="compositionally biased region" description="Low complexity" evidence="2">
    <location>
        <begin position="428"/>
        <end position="476"/>
    </location>
</feature>
<dbReference type="InterPro" id="IPR000679">
    <property type="entry name" value="Znf_GATA"/>
</dbReference>
<feature type="region of interest" description="Disordered" evidence="2">
    <location>
        <begin position="381"/>
        <end position="481"/>
    </location>
</feature>
<dbReference type="PANTHER" id="PTHR16148">
    <property type="entry name" value="NF-KAPPA-B-REPRESSING FACTOR-RELATED"/>
    <property type="match status" value="1"/>
</dbReference>
<sequence length="779" mass="86098">MSFIARSRANSELSSFSNSQRLGVWVNDLFHRYQFPSSTFNNVIDHHHHSNNNNINNNVGGHRVEIQFLGLSYLQSGPHCVSSAAFYEITETSGTLFLDEIEQPSLLLSSSSSPILSTENSSKNSSNLSAINNDNTNSNNSDMLPPKKRRRHKVIRNDVIFCIDPPPASDLHTPSPHLSYYLFPHDAVVGPVNDVPPFEIIFSFHVLDTHVEERRPTKLEEFAALCSNANRMYPRRRSTDPGSTCGNLLGSGSATSTSTFFSGGELLSNKSNDSDINTTRLMTTIPTMPVDDPQSKVVNMRISGVSRRLFVAIKQTVSEFETVCEKMVQLMTYHTQQMAGSTARTTAPRSLLSSTSPSAAVFTAHSEWEDLLNSKDNRHQHLHPRQQNYHRKNTDACSNDDTNIDKDEMIIDPIPKTSQSNGINNKNSRWPTSPRSAPTSSSSNKNGHNNKTNSNTTNNNNGKTNNNNNTKSRSNSNGGGVKKCLYCGSKTTPMWRRGPQGAGTLCNACGVKWKHGKILQNASATENSTSSTQSSTTTITPKERRGSVSTAHKNEKKRKKSTSNGSSSTSSGSGNGSRSPLDHHHYRRSSNRSASTTPAMETSSFVKPSRQNNYSDDNDDVMENNINAARNLSIREDEDEYQHYRFLSSSVPSNRVVDTFAVPWLPRDNNNNNNSTRDHQQQQRQMIMTVATDNVSSSSHSISGSYSPIDEPSPSSSPRLSSTASSVVNMQQQYYYHTRRHTMDISDKFEYNTDTSAFAISAGVDAVEAAAVLTLLKRS</sequence>
<feature type="compositionally biased region" description="Low complexity" evidence="2">
    <location>
        <begin position="562"/>
        <end position="579"/>
    </location>
</feature>
<feature type="compositionally biased region" description="Polar residues" evidence="2">
    <location>
        <begin position="416"/>
        <end position="427"/>
    </location>
</feature>
<dbReference type="AlphaFoldDB" id="A0A8H7S6S7"/>
<name>A0A8H7S6S7_9FUNG</name>
<feature type="region of interest" description="Disordered" evidence="2">
    <location>
        <begin position="692"/>
        <end position="724"/>
    </location>
</feature>
<dbReference type="EMBL" id="JAEPRB010000075">
    <property type="protein sequence ID" value="KAG2222762.1"/>
    <property type="molecule type" value="Genomic_DNA"/>
</dbReference>
<keyword evidence="1" id="KW-0479">Metal-binding</keyword>
<feature type="compositionally biased region" description="Low complexity" evidence="2">
    <location>
        <begin position="111"/>
        <end position="141"/>
    </location>
</feature>
<protein>
    <recommendedName>
        <fullName evidence="3">GATA-type domain-containing protein</fullName>
    </recommendedName>
</protein>
<dbReference type="GO" id="GO:0008270">
    <property type="term" value="F:zinc ion binding"/>
    <property type="evidence" value="ECO:0007669"/>
    <property type="project" value="UniProtKB-KW"/>
</dbReference>
<dbReference type="PANTHER" id="PTHR16148:SF14">
    <property type="entry name" value="MYND-TYPE DOMAIN-CONTAINING PROTEIN"/>
    <property type="match status" value="1"/>
</dbReference>
<evidence type="ECO:0000256" key="1">
    <source>
        <dbReference type="PROSITE-ProRule" id="PRU00094"/>
    </source>
</evidence>
<dbReference type="Pfam" id="PF00320">
    <property type="entry name" value="GATA"/>
    <property type="match status" value="1"/>
</dbReference>
<evidence type="ECO:0000256" key="2">
    <source>
        <dbReference type="SAM" id="MobiDB-lite"/>
    </source>
</evidence>
<feature type="region of interest" description="Disordered" evidence="2">
    <location>
        <begin position="522"/>
        <end position="621"/>
    </location>
</feature>
<dbReference type="CDD" id="cd00202">
    <property type="entry name" value="ZnF_GATA"/>
    <property type="match status" value="1"/>
</dbReference>
<dbReference type="Gene3D" id="3.30.50.10">
    <property type="entry name" value="Erythroid Transcription Factor GATA-1, subunit A"/>
    <property type="match status" value="1"/>
</dbReference>
<evidence type="ECO:0000313" key="5">
    <source>
        <dbReference type="Proteomes" id="UP000646827"/>
    </source>
</evidence>
<feature type="region of interest" description="Disordered" evidence="2">
    <location>
        <begin position="111"/>
        <end position="148"/>
    </location>
</feature>
<keyword evidence="5" id="KW-1185">Reference proteome</keyword>